<dbReference type="EnsemblPlants" id="Solyc07g041364.1.1">
    <property type="protein sequence ID" value="Solyc07g041364.1.1"/>
    <property type="gene ID" value="Solyc07g041364.1"/>
</dbReference>
<evidence type="ECO:0000313" key="3">
    <source>
        <dbReference type="Proteomes" id="UP000004994"/>
    </source>
</evidence>
<name>A0A3Q7H8V5_SOLLC</name>
<keyword evidence="3" id="KW-1185">Reference proteome</keyword>
<protein>
    <submittedName>
        <fullName evidence="2">Uncharacterized protein</fullName>
    </submittedName>
</protein>
<accession>A0A3Q7H8V5</accession>
<reference evidence="2" key="2">
    <citation type="submission" date="2019-01" db="UniProtKB">
        <authorList>
            <consortium name="EnsemblPlants"/>
        </authorList>
    </citation>
    <scope>IDENTIFICATION</scope>
    <source>
        <strain evidence="2">cv. Heinz 1706</strain>
    </source>
</reference>
<evidence type="ECO:0000313" key="2">
    <source>
        <dbReference type="EnsemblPlants" id="Solyc07g041364.1.1"/>
    </source>
</evidence>
<evidence type="ECO:0000256" key="1">
    <source>
        <dbReference type="SAM" id="MobiDB-lite"/>
    </source>
</evidence>
<proteinExistence type="predicted"/>
<dbReference type="Gramene" id="Solyc07g041364.1.1">
    <property type="protein sequence ID" value="Solyc07g041364.1.1"/>
    <property type="gene ID" value="Solyc07g041364.1"/>
</dbReference>
<organism evidence="2">
    <name type="scientific">Solanum lycopersicum</name>
    <name type="common">Tomato</name>
    <name type="synonym">Lycopersicon esculentum</name>
    <dbReference type="NCBI Taxonomy" id="4081"/>
    <lineage>
        <taxon>Eukaryota</taxon>
        <taxon>Viridiplantae</taxon>
        <taxon>Streptophyta</taxon>
        <taxon>Embryophyta</taxon>
        <taxon>Tracheophyta</taxon>
        <taxon>Spermatophyta</taxon>
        <taxon>Magnoliopsida</taxon>
        <taxon>eudicotyledons</taxon>
        <taxon>Gunneridae</taxon>
        <taxon>Pentapetalae</taxon>
        <taxon>asterids</taxon>
        <taxon>lamiids</taxon>
        <taxon>Solanales</taxon>
        <taxon>Solanaceae</taxon>
        <taxon>Solanoideae</taxon>
        <taxon>Solaneae</taxon>
        <taxon>Solanum</taxon>
        <taxon>Solanum subgen. Lycopersicon</taxon>
    </lineage>
</organism>
<dbReference type="Proteomes" id="UP000004994">
    <property type="component" value="Chromosome 7"/>
</dbReference>
<dbReference type="AlphaFoldDB" id="A0A3Q7H8V5"/>
<feature type="region of interest" description="Disordered" evidence="1">
    <location>
        <begin position="29"/>
        <end position="67"/>
    </location>
</feature>
<reference evidence="2" key="1">
    <citation type="journal article" date="2012" name="Nature">
        <title>The tomato genome sequence provides insights into fleshy fruit evolution.</title>
        <authorList>
            <consortium name="Tomato Genome Consortium"/>
        </authorList>
    </citation>
    <scope>NUCLEOTIDE SEQUENCE [LARGE SCALE GENOMIC DNA]</scope>
    <source>
        <strain evidence="2">cv. Heinz 1706</strain>
    </source>
</reference>
<sequence>DASWNFDSGNLRSNLQLLSTDEEPVVADPTLGNFPGAPTSATTLDENSDEVIPQRRSTRERKPNPRYPNNVTSCQFALLISNPKYAEDLSEKFHMMNCEAAATPMNNNDKLQGADGTEKMNLSPTKQHLGATKRILCYVSGTENFGIWYSKVSNFVVVIGGCCELLAAKSKP</sequence>
<dbReference type="InParanoid" id="A0A3Q7H8V5"/>